<keyword evidence="1" id="KW-0175">Coiled coil</keyword>
<evidence type="ECO:0008006" key="5">
    <source>
        <dbReference type="Google" id="ProtNLM"/>
    </source>
</evidence>
<dbReference type="Proteomes" id="UP001157974">
    <property type="component" value="Unassembled WGS sequence"/>
</dbReference>
<evidence type="ECO:0000256" key="1">
    <source>
        <dbReference type="SAM" id="Coils"/>
    </source>
</evidence>
<feature type="coiled-coil region" evidence="1">
    <location>
        <begin position="10"/>
        <end position="72"/>
    </location>
</feature>
<protein>
    <recommendedName>
        <fullName evidence="5">GRIP domain-containing protein</fullName>
    </recommendedName>
</protein>
<keyword evidence="4" id="KW-1185">Reference proteome</keyword>
<evidence type="ECO:0000256" key="2">
    <source>
        <dbReference type="SAM" id="MobiDB-lite"/>
    </source>
</evidence>
<sequence>MVTESLLRYVSQAETKIKKEELEIQILARRRTCLHDECSTVEIATKTAEKELALMQLQAQDLESKVASLKTQAIERKTESESLQKTMSLLSSQMDQKSKALQDTRSERARQALRLQQQLKEETKLIENLAAEDCPTVENDDGTKPEPIPSSSMEFGETLLAMSKNEYMRGLILELLSESELLEWKEDIQRNLGDNGVSTASSAGK</sequence>
<accession>A0AAV8UP92</accession>
<feature type="region of interest" description="Disordered" evidence="2">
    <location>
        <begin position="130"/>
        <end position="152"/>
    </location>
</feature>
<gene>
    <name evidence="3" type="ORF">NDN08_000847</name>
</gene>
<comment type="caution">
    <text evidence="3">The sequence shown here is derived from an EMBL/GenBank/DDBJ whole genome shotgun (WGS) entry which is preliminary data.</text>
</comment>
<proteinExistence type="predicted"/>
<evidence type="ECO:0000313" key="4">
    <source>
        <dbReference type="Proteomes" id="UP001157974"/>
    </source>
</evidence>
<dbReference type="AlphaFoldDB" id="A0AAV8UP92"/>
<evidence type="ECO:0000313" key="3">
    <source>
        <dbReference type="EMBL" id="KAJ8904326.1"/>
    </source>
</evidence>
<name>A0AAV8UP92_9RHOD</name>
<dbReference type="EMBL" id="JAMWBK010000006">
    <property type="protein sequence ID" value="KAJ8904326.1"/>
    <property type="molecule type" value="Genomic_DNA"/>
</dbReference>
<organism evidence="3 4">
    <name type="scientific">Rhodosorus marinus</name>
    <dbReference type="NCBI Taxonomy" id="101924"/>
    <lineage>
        <taxon>Eukaryota</taxon>
        <taxon>Rhodophyta</taxon>
        <taxon>Stylonematophyceae</taxon>
        <taxon>Stylonematales</taxon>
        <taxon>Stylonemataceae</taxon>
        <taxon>Rhodosorus</taxon>
    </lineage>
</organism>
<reference evidence="3 4" key="1">
    <citation type="journal article" date="2023" name="Nat. Commun.">
        <title>Origin of minicircular mitochondrial genomes in red algae.</title>
        <authorList>
            <person name="Lee Y."/>
            <person name="Cho C.H."/>
            <person name="Lee Y.M."/>
            <person name="Park S.I."/>
            <person name="Yang J.H."/>
            <person name="West J.A."/>
            <person name="Bhattacharya D."/>
            <person name="Yoon H.S."/>
        </authorList>
    </citation>
    <scope>NUCLEOTIDE SEQUENCE [LARGE SCALE GENOMIC DNA]</scope>
    <source>
        <strain evidence="3 4">CCMP1338</strain>
        <tissue evidence="3">Whole cell</tissue>
    </source>
</reference>